<sequence length="252" mass="27415">MRSKRGYVRIRLPIWGFLLFLGAVLALGDPAMAGQLKLSTVRIDLSDRQPSAVLTLTNTGPSRSLVHLRLMAWSQVSGADRLEPTDAVLVNPPIADILPGAQQVVRIGYAGALQTPNERTFRLFIEEVPLQDSTGAQAVETILKISLPVFLPPQSPPTKVLAAAPPERGIPTVFMLNRGTRHARFTEYQLIGRGGVAGSLHKTSGYVLASTWMGYPLDDKDLAVPGPEKLRLTTEDGPVEIPLDPAVRQEMR</sequence>
<feature type="domain" description="Pili assembly chaperone N-terminal" evidence="1">
    <location>
        <begin position="36"/>
        <end position="155"/>
    </location>
</feature>
<organism evidence="2 3">
    <name type="scientific">Lacibacterium aquatile</name>
    <dbReference type="NCBI Taxonomy" id="1168082"/>
    <lineage>
        <taxon>Bacteria</taxon>
        <taxon>Pseudomonadati</taxon>
        <taxon>Pseudomonadota</taxon>
        <taxon>Alphaproteobacteria</taxon>
        <taxon>Rhodospirillales</taxon>
        <taxon>Rhodospirillaceae</taxon>
    </lineage>
</organism>
<dbReference type="SUPFAM" id="SSF49354">
    <property type="entry name" value="PapD-like"/>
    <property type="match status" value="1"/>
</dbReference>
<keyword evidence="3" id="KW-1185">Reference proteome</keyword>
<evidence type="ECO:0000313" key="2">
    <source>
        <dbReference type="EMBL" id="MFD2263930.1"/>
    </source>
</evidence>
<dbReference type="Pfam" id="PF00345">
    <property type="entry name" value="PapD_N"/>
    <property type="match status" value="1"/>
</dbReference>
<evidence type="ECO:0000259" key="1">
    <source>
        <dbReference type="Pfam" id="PF00345"/>
    </source>
</evidence>
<proteinExistence type="predicted"/>
<dbReference type="RefSeq" id="WP_379876972.1">
    <property type="nucleotide sequence ID" value="NZ_JBHUIP010000012.1"/>
</dbReference>
<name>A0ABW5DSX5_9PROT</name>
<gene>
    <name evidence="2" type="ORF">ACFSM5_13595</name>
</gene>
<dbReference type="PANTHER" id="PTHR30251:SF4">
    <property type="entry name" value="SLR1668 PROTEIN"/>
    <property type="match status" value="1"/>
</dbReference>
<dbReference type="Gene3D" id="2.60.40.10">
    <property type="entry name" value="Immunoglobulins"/>
    <property type="match status" value="1"/>
</dbReference>
<dbReference type="InterPro" id="IPR050643">
    <property type="entry name" value="Periplasmic_pilus_chap"/>
</dbReference>
<dbReference type="EMBL" id="JBHUIP010000012">
    <property type="protein sequence ID" value="MFD2263930.1"/>
    <property type="molecule type" value="Genomic_DNA"/>
</dbReference>
<dbReference type="Proteomes" id="UP001597295">
    <property type="component" value="Unassembled WGS sequence"/>
</dbReference>
<dbReference type="InterPro" id="IPR016147">
    <property type="entry name" value="Pili_assmbl_chaperone_N"/>
</dbReference>
<dbReference type="PANTHER" id="PTHR30251">
    <property type="entry name" value="PILUS ASSEMBLY CHAPERONE"/>
    <property type="match status" value="1"/>
</dbReference>
<comment type="caution">
    <text evidence="2">The sequence shown here is derived from an EMBL/GenBank/DDBJ whole genome shotgun (WGS) entry which is preliminary data.</text>
</comment>
<accession>A0ABW5DSX5</accession>
<reference evidence="3" key="1">
    <citation type="journal article" date="2019" name="Int. J. Syst. Evol. Microbiol.">
        <title>The Global Catalogue of Microorganisms (GCM) 10K type strain sequencing project: providing services to taxonomists for standard genome sequencing and annotation.</title>
        <authorList>
            <consortium name="The Broad Institute Genomics Platform"/>
            <consortium name="The Broad Institute Genome Sequencing Center for Infectious Disease"/>
            <person name="Wu L."/>
            <person name="Ma J."/>
        </authorList>
    </citation>
    <scope>NUCLEOTIDE SEQUENCE [LARGE SCALE GENOMIC DNA]</scope>
    <source>
        <strain evidence="3">CGMCC 1.19062</strain>
    </source>
</reference>
<dbReference type="InterPro" id="IPR008962">
    <property type="entry name" value="PapD-like_sf"/>
</dbReference>
<evidence type="ECO:0000313" key="3">
    <source>
        <dbReference type="Proteomes" id="UP001597295"/>
    </source>
</evidence>
<dbReference type="InterPro" id="IPR013783">
    <property type="entry name" value="Ig-like_fold"/>
</dbReference>
<protein>
    <submittedName>
        <fullName evidence="2">Molecular chaperone</fullName>
    </submittedName>
</protein>